<evidence type="ECO:0000256" key="4">
    <source>
        <dbReference type="ARBA" id="ARBA00022679"/>
    </source>
</evidence>
<dbReference type="PANTHER" id="PTHR39191:SF1">
    <property type="entry name" value="DUF4922 DOMAIN-CONTAINING PROTEIN"/>
    <property type="match status" value="1"/>
</dbReference>
<evidence type="ECO:0000313" key="10">
    <source>
        <dbReference type="EMBL" id="OZG54189.1"/>
    </source>
</evidence>
<keyword evidence="11" id="KW-1185">Reference proteome</keyword>
<organism evidence="10 11">
    <name type="scientific">Alloscardovia macacae</name>
    <dbReference type="NCBI Taxonomy" id="1160091"/>
    <lineage>
        <taxon>Bacteria</taxon>
        <taxon>Bacillati</taxon>
        <taxon>Actinomycetota</taxon>
        <taxon>Actinomycetes</taxon>
        <taxon>Bifidobacteriales</taxon>
        <taxon>Bifidobacteriaceae</taxon>
        <taxon>Alloscardovia</taxon>
    </lineage>
</organism>
<evidence type="ECO:0000313" key="11">
    <source>
        <dbReference type="Proteomes" id="UP000243657"/>
    </source>
</evidence>
<comment type="similarity">
    <text evidence="8">Belongs to the galactose-1-phosphate uridylyltransferase type 2 family.</text>
</comment>
<comment type="pathway">
    <text evidence="2 8">Carbohydrate metabolism; galactose metabolism.</text>
</comment>
<comment type="caution">
    <text evidence="10">The sequence shown here is derived from an EMBL/GenBank/DDBJ whole genome shotgun (WGS) entry which is preliminary data.</text>
</comment>
<keyword evidence="3 8" id="KW-0963">Cytoplasm</keyword>
<dbReference type="UniPathway" id="UPA00214"/>
<evidence type="ECO:0000256" key="3">
    <source>
        <dbReference type="ARBA" id="ARBA00022490"/>
    </source>
</evidence>
<evidence type="ECO:0000256" key="2">
    <source>
        <dbReference type="ARBA" id="ARBA00004947"/>
    </source>
</evidence>
<comment type="subcellular location">
    <subcellularLocation>
        <location evidence="8">Cytoplasm</location>
    </subcellularLocation>
</comment>
<dbReference type="Proteomes" id="UP000243657">
    <property type="component" value="Unassembled WGS sequence"/>
</dbReference>
<protein>
    <recommendedName>
        <fullName evidence="8">Galactose-1-phosphate uridylyltransferase</fullName>
        <shortName evidence="8">Gal-1-P uridylyltransferase</shortName>
        <ecNumber evidence="8">2.7.7.12</ecNumber>
    </recommendedName>
    <alternativeName>
        <fullName evidence="8">UDP-glucose--hexose-1-phosphate uridylyltransferase</fullName>
    </alternativeName>
</protein>
<dbReference type="PANTHER" id="PTHR39191">
    <property type="entry name" value="GALACTOSE-1-PHOSPHATE URIDYLYLTRANSFERASE"/>
    <property type="match status" value="1"/>
</dbReference>
<feature type="domain" description="Galactose-1-phosphate uridyl transferase N-terminal" evidence="9">
    <location>
        <begin position="71"/>
        <end position="232"/>
    </location>
</feature>
<name>A0A261F4W6_9BIFI</name>
<gene>
    <name evidence="8" type="primary">galT</name>
    <name evidence="10" type="ORF">ALMA_0650</name>
</gene>
<keyword evidence="4 8" id="KW-0808">Transferase</keyword>
<comment type="catalytic activity">
    <reaction evidence="1 8">
        <text>alpha-D-galactose 1-phosphate + UDP-alpha-D-glucose = alpha-D-glucose 1-phosphate + UDP-alpha-D-galactose</text>
        <dbReference type="Rhea" id="RHEA:13989"/>
        <dbReference type="ChEBI" id="CHEBI:58336"/>
        <dbReference type="ChEBI" id="CHEBI:58601"/>
        <dbReference type="ChEBI" id="CHEBI:58885"/>
        <dbReference type="ChEBI" id="CHEBI:66914"/>
        <dbReference type="EC" id="2.7.7.12"/>
    </reaction>
</comment>
<dbReference type="GO" id="GO:0006012">
    <property type="term" value="P:galactose metabolic process"/>
    <property type="evidence" value="ECO:0007669"/>
    <property type="project" value="UniProtKB-UniRule"/>
</dbReference>
<evidence type="ECO:0000256" key="7">
    <source>
        <dbReference type="ARBA" id="ARBA00023277"/>
    </source>
</evidence>
<sequence length="503" mass="55421">MMENACDAACRDIDALLECAIDQLELDPLDVDYARNQLMELLDIRQFSPSGALDGTGEMDVSSALVALVGDALEAGLVAEDDVASFADRVLNVLSPSPALVTAYFEQIEREDSSIDAMNWLYDLCAANGSVHRKQLETNPHFESHGLVVTINTAKPEFKNMKKAAAGNAGAGGYPQCVICHENEGFAGAGGAGKRTLRTIPVELGGRDWFWQFSPYGYFYQHGICVNAQHTPMKVDKETMGNLLDFVDRFPGYFIGCNAALARIGGSILAHDHYQGGGQLLPMHTARVLRAYRVDGYEDVTLEVLDWPGSAVRVVSRLRSEVLEVSELLRAAWAVYENDAFHIHPYDESGARQSSLSPSVIVTDRGYEMSLIFRNNAVSDEYPDGIFHAHPQYYPVKQEPIGLIEAQGLFILPGRLVGQLAVLEEALVRGDDAVPEEIAEFAPQWEELVETLEERDRDTVRAAIREELGSVCYRILENTSVFPTKEDLANFVGSVEGIELEKL</sequence>
<dbReference type="AlphaFoldDB" id="A0A261F4W6"/>
<keyword evidence="6 8" id="KW-0299">Galactose metabolism</keyword>
<keyword evidence="7 8" id="KW-0119">Carbohydrate metabolism</keyword>
<proteinExistence type="inferred from homology"/>
<keyword evidence="5 8" id="KW-0548">Nucleotidyltransferase</keyword>
<evidence type="ECO:0000256" key="6">
    <source>
        <dbReference type="ARBA" id="ARBA00023144"/>
    </source>
</evidence>
<evidence type="ECO:0000256" key="5">
    <source>
        <dbReference type="ARBA" id="ARBA00022695"/>
    </source>
</evidence>
<evidence type="ECO:0000259" key="9">
    <source>
        <dbReference type="Pfam" id="PF01087"/>
    </source>
</evidence>
<dbReference type="InterPro" id="IPR005849">
    <property type="entry name" value="GalP_Utransf_N"/>
</dbReference>
<evidence type="ECO:0000256" key="1">
    <source>
        <dbReference type="ARBA" id="ARBA00001107"/>
    </source>
</evidence>
<accession>A0A261F4W6</accession>
<dbReference type="EC" id="2.7.7.12" evidence="8"/>
<dbReference type="Pfam" id="PF01087">
    <property type="entry name" value="GalP_UDP_transf"/>
    <property type="match status" value="1"/>
</dbReference>
<dbReference type="InterPro" id="IPR000766">
    <property type="entry name" value="GalP_uridyl_Trfase_II"/>
</dbReference>
<dbReference type="GO" id="GO:0008108">
    <property type="term" value="F:UDP-glucose:hexose-1-phosphate uridylyltransferase activity"/>
    <property type="evidence" value="ECO:0007669"/>
    <property type="project" value="UniProtKB-UniRule"/>
</dbReference>
<evidence type="ECO:0000256" key="8">
    <source>
        <dbReference type="HAMAP-Rule" id="MF_00571"/>
    </source>
</evidence>
<dbReference type="GO" id="GO:0005737">
    <property type="term" value="C:cytoplasm"/>
    <property type="evidence" value="ECO:0007669"/>
    <property type="project" value="UniProtKB-SubCell"/>
</dbReference>
<reference evidence="10 11" key="1">
    <citation type="journal article" date="2017" name="BMC Genomics">
        <title>Comparative genomic and phylogenomic analyses of the Bifidobacteriaceae family.</title>
        <authorList>
            <person name="Lugli G.A."/>
            <person name="Milani C."/>
            <person name="Turroni F."/>
            <person name="Duranti S."/>
            <person name="Mancabelli L."/>
            <person name="Mangifesta M."/>
            <person name="Ferrario C."/>
            <person name="Modesto M."/>
            <person name="Mattarelli P."/>
            <person name="Jiri K."/>
            <person name="van Sinderen D."/>
            <person name="Ventura M."/>
        </authorList>
    </citation>
    <scope>NUCLEOTIDE SEQUENCE [LARGE SCALE GENOMIC DNA]</scope>
    <source>
        <strain evidence="10 11">DSM 24762</strain>
    </source>
</reference>
<dbReference type="EMBL" id="MWWT01000005">
    <property type="protein sequence ID" value="OZG54189.1"/>
    <property type="molecule type" value="Genomic_DNA"/>
</dbReference>
<dbReference type="HAMAP" id="MF_00571">
    <property type="entry name" value="GalP_UDP_trans"/>
    <property type="match status" value="1"/>
</dbReference>